<protein>
    <submittedName>
        <fullName evidence="11">I17RD protein</fullName>
    </submittedName>
</protein>
<dbReference type="Gene3D" id="3.40.50.11530">
    <property type="match status" value="1"/>
</dbReference>
<reference evidence="11 12" key="1">
    <citation type="journal article" date="2021" name="Cell">
        <title>Tracing the genetic footprints of vertebrate landing in non-teleost ray-finned fishes.</title>
        <authorList>
            <person name="Bi X."/>
            <person name="Wang K."/>
            <person name="Yang L."/>
            <person name="Pan H."/>
            <person name="Jiang H."/>
            <person name="Wei Q."/>
            <person name="Fang M."/>
            <person name="Yu H."/>
            <person name="Zhu C."/>
            <person name="Cai Y."/>
            <person name="He Y."/>
            <person name="Gan X."/>
            <person name="Zeng H."/>
            <person name="Yu D."/>
            <person name="Zhu Y."/>
            <person name="Jiang H."/>
            <person name="Qiu Q."/>
            <person name="Yang H."/>
            <person name="Zhang Y.E."/>
            <person name="Wang W."/>
            <person name="Zhu M."/>
            <person name="He S."/>
            <person name="Zhang G."/>
        </authorList>
    </citation>
    <scope>NUCLEOTIDE SEQUENCE [LARGE SCALE GENOMIC DNA]</scope>
    <source>
        <strain evidence="11">Bchr_013</strain>
    </source>
</reference>
<keyword evidence="8" id="KW-0325">Glycoprotein</keyword>
<evidence type="ECO:0000256" key="6">
    <source>
        <dbReference type="ARBA" id="ARBA00023136"/>
    </source>
</evidence>
<evidence type="ECO:0000256" key="5">
    <source>
        <dbReference type="ARBA" id="ARBA00022989"/>
    </source>
</evidence>
<evidence type="ECO:0000256" key="7">
    <source>
        <dbReference type="ARBA" id="ARBA00023170"/>
    </source>
</evidence>
<dbReference type="CDD" id="cd00063">
    <property type="entry name" value="FN3"/>
    <property type="match status" value="1"/>
</dbReference>
<sequence>MLQDCVPKPCNTLLRRSNLNPCEHFVKAPHNVNVKFGNISNKEHETVVVSWQPSEEGIEFLVGFQISVQIPGGEVVGCQLLLFHSNFSLEVGKSQQVYQSDPFPNLELGTEYVVTVIALPVPEQWEYYYTAKFFRTRSCAQINGVEKCRADWSPRNITMYQEGRDAILSFSMAPPQLNIENYFAFCSGDKINKYTNVPGIQGENQTHVSFRLTDLQFRVPYSCEIAADIEDAKRKVYKFMLEDTSAQSVITTNSLLIIICIILFLLSVFFLLILLFYQRKKRKGNKGKLEFPEENPLDSISSDSPILRHIRPQVFILYSSSDGPYHVAVVLQFAVFLQQHAAVQVSLDLWEQLQIAEHGKMNWLCQKIEESDFVLVVCSQGMYKMSNRQMVTQANEEVDVSIVGISMIAEDMYRAKSQGLSMSKYITVTFEYTSEQYIPKMLYLASRYHLMFSLPLLFSHLHQVQMHKPGIQLHVDVMTPEGYIKVPSGCSLYCALHKATQIYNET</sequence>
<dbReference type="GO" id="GO:0005886">
    <property type="term" value="C:plasma membrane"/>
    <property type="evidence" value="ECO:0007669"/>
    <property type="project" value="UniProtKB-SubCell"/>
</dbReference>
<keyword evidence="6 9" id="KW-0472">Membrane</keyword>
<evidence type="ECO:0000256" key="3">
    <source>
        <dbReference type="ARBA" id="ARBA00022692"/>
    </source>
</evidence>
<dbReference type="GO" id="GO:0030368">
    <property type="term" value="F:interleukin-17 receptor activity"/>
    <property type="evidence" value="ECO:0007669"/>
    <property type="project" value="InterPro"/>
</dbReference>
<evidence type="ECO:0000256" key="1">
    <source>
        <dbReference type="ARBA" id="ARBA00004251"/>
    </source>
</evidence>
<evidence type="ECO:0000259" key="10">
    <source>
        <dbReference type="PROSITE" id="PS51534"/>
    </source>
</evidence>
<dbReference type="PANTHER" id="PTHR15583">
    <property type="entry name" value="INTERLEUKIN-17 RECEPTOR"/>
    <property type="match status" value="1"/>
</dbReference>
<dbReference type="PANTHER" id="PTHR15583:SF17">
    <property type="entry name" value="INTERLEUKIN-17 RECEPTOR D ISOFORM X1"/>
    <property type="match status" value="1"/>
</dbReference>
<dbReference type="InterPro" id="IPR038683">
    <property type="entry name" value="IL17RA/B_FnIII-like_1_sf"/>
</dbReference>
<comment type="caution">
    <text evidence="11">The sequence shown here is derived from an EMBL/GenBank/DDBJ whole genome shotgun (WGS) entry which is preliminary data.</text>
</comment>
<proteinExistence type="predicted"/>
<dbReference type="EMBL" id="JAATIS010009265">
    <property type="protein sequence ID" value="KAG2456139.1"/>
    <property type="molecule type" value="Genomic_DNA"/>
</dbReference>
<dbReference type="InterPro" id="IPR003961">
    <property type="entry name" value="FN3_dom"/>
</dbReference>
<keyword evidence="5 9" id="KW-1133">Transmembrane helix</keyword>
<organism evidence="11 12">
    <name type="scientific">Polypterus senegalus</name>
    <name type="common">Senegal bichir</name>
    <dbReference type="NCBI Taxonomy" id="55291"/>
    <lineage>
        <taxon>Eukaryota</taxon>
        <taxon>Metazoa</taxon>
        <taxon>Chordata</taxon>
        <taxon>Craniata</taxon>
        <taxon>Vertebrata</taxon>
        <taxon>Euteleostomi</taxon>
        <taxon>Actinopterygii</taxon>
        <taxon>Polypteriformes</taxon>
        <taxon>Polypteridae</taxon>
        <taxon>Polypterus</taxon>
    </lineage>
</organism>
<feature type="non-terminal residue" evidence="11">
    <location>
        <position position="1"/>
    </location>
</feature>
<evidence type="ECO:0000256" key="2">
    <source>
        <dbReference type="ARBA" id="ARBA00022475"/>
    </source>
</evidence>
<dbReference type="InterPro" id="IPR039465">
    <property type="entry name" value="IL-17_rcpt-like"/>
</dbReference>
<name>A0A8X7WVL7_POLSE</name>
<keyword evidence="3 9" id="KW-0812">Transmembrane</keyword>
<dbReference type="PROSITE" id="PS51534">
    <property type="entry name" value="SEFIR"/>
    <property type="match status" value="1"/>
</dbReference>
<comment type="subcellular location">
    <subcellularLocation>
        <location evidence="1">Cell membrane</location>
        <topology evidence="1">Single-pass type I membrane protein</topology>
    </subcellularLocation>
</comment>
<feature type="non-terminal residue" evidence="11">
    <location>
        <position position="506"/>
    </location>
</feature>
<gene>
    <name evidence="11" type="primary">Il17rd_2</name>
    <name evidence="11" type="ORF">GTO96_0007338</name>
</gene>
<evidence type="ECO:0000256" key="9">
    <source>
        <dbReference type="SAM" id="Phobius"/>
    </source>
</evidence>
<dbReference type="Gene3D" id="2.60.40.2160">
    <property type="entry name" value="Interleukin-17 receptor A/B, fibronectin-III-like domain 1"/>
    <property type="match status" value="1"/>
</dbReference>
<evidence type="ECO:0000256" key="8">
    <source>
        <dbReference type="ARBA" id="ARBA00023180"/>
    </source>
</evidence>
<accession>A0A8X7WVL7</accession>
<dbReference type="AlphaFoldDB" id="A0A8X7WVL7"/>
<dbReference type="InterPro" id="IPR013568">
    <property type="entry name" value="SEFIR_dom"/>
</dbReference>
<keyword evidence="7" id="KW-0675">Receptor</keyword>
<dbReference type="Proteomes" id="UP000886611">
    <property type="component" value="Unassembled WGS sequence"/>
</dbReference>
<feature type="domain" description="SEFIR" evidence="10">
    <location>
        <begin position="311"/>
        <end position="459"/>
    </location>
</feature>
<keyword evidence="2" id="KW-1003">Cell membrane</keyword>
<feature type="transmembrane region" description="Helical" evidence="9">
    <location>
        <begin position="255"/>
        <end position="277"/>
    </location>
</feature>
<dbReference type="Pfam" id="PF08357">
    <property type="entry name" value="SEFIR"/>
    <property type="match status" value="1"/>
</dbReference>
<evidence type="ECO:0000313" key="11">
    <source>
        <dbReference type="EMBL" id="KAG2456139.1"/>
    </source>
</evidence>
<dbReference type="InterPro" id="IPR031951">
    <property type="entry name" value="IL17R_D_N"/>
</dbReference>
<dbReference type="Pfam" id="PF16742">
    <property type="entry name" value="IL17R_D_N"/>
    <property type="match status" value="1"/>
</dbReference>
<keyword evidence="4" id="KW-0732">Signal</keyword>
<evidence type="ECO:0000256" key="4">
    <source>
        <dbReference type="ARBA" id="ARBA00022729"/>
    </source>
</evidence>
<keyword evidence="12" id="KW-1185">Reference proteome</keyword>
<evidence type="ECO:0000313" key="12">
    <source>
        <dbReference type="Proteomes" id="UP000886611"/>
    </source>
</evidence>